<dbReference type="InterPro" id="IPR003660">
    <property type="entry name" value="HAMP_dom"/>
</dbReference>
<evidence type="ECO:0000256" key="4">
    <source>
        <dbReference type="ARBA" id="ARBA00022553"/>
    </source>
</evidence>
<dbReference type="FunFam" id="3.30.565.10:FF:000010">
    <property type="entry name" value="Sensor histidine kinase RcsC"/>
    <property type="match status" value="1"/>
</dbReference>
<dbReference type="OrthoDB" id="7179697at2"/>
<evidence type="ECO:0000256" key="1">
    <source>
        <dbReference type="ARBA" id="ARBA00000085"/>
    </source>
</evidence>
<dbReference type="PROSITE" id="PS50885">
    <property type="entry name" value="HAMP"/>
    <property type="match status" value="1"/>
</dbReference>
<dbReference type="InterPro" id="IPR003661">
    <property type="entry name" value="HisK_dim/P_dom"/>
</dbReference>
<evidence type="ECO:0000256" key="5">
    <source>
        <dbReference type="ARBA" id="ARBA00022679"/>
    </source>
</evidence>
<dbReference type="Pfam" id="PF02518">
    <property type="entry name" value="HATPase_c"/>
    <property type="match status" value="1"/>
</dbReference>
<dbReference type="Gene3D" id="1.10.287.130">
    <property type="match status" value="1"/>
</dbReference>
<protein>
    <recommendedName>
        <fullName evidence="3">histidine kinase</fullName>
        <ecNumber evidence="3">2.7.13.3</ecNumber>
    </recommendedName>
</protein>
<evidence type="ECO:0000259" key="11">
    <source>
        <dbReference type="PROSITE" id="PS50110"/>
    </source>
</evidence>
<dbReference type="AlphaFoldDB" id="A0A443K6Q9"/>
<sequence>MPTGRLPLFPHVTTRGSMPGERRDSLARRIVLIGAAISVATGIGLGGASAVLDFRRNGEEAQRTTDRLLYAALPQLSHAYWQIDTAAVQAILDRLSEDPLISHLRIEDLLLPAEQLRQAGIGDLHASSDQDRPLSPPLRWLIPSGYIRDQRDLPLNAPREGHPIARLVADLSYASLYDAFGRQAAWIVASTVLQALLIASMLYLLVRGLIIRPLNTLGRTIRDQRSGNGSFPVERLAPLQPPVRTDEIGDLARNFALTVAEMERYRDHLQDEVDTRTSELVLARNDALAASRAKSAFLANMSHELRTPLNAITGLSDLLLGAELPPQAHRHVADMQSAARQLLGSIDNVLDLSKMEAGRMTLSPGPFALMSLVDDITIQTRALIGPHPVRFTIDVAPDVPDMLIADRQKLSQILLNLTSNAVKFTPRGQIRLRVRRQGGRLRLSVADSGSGIPRDRLEAVFDPFVQADSSTTRAVSGTGLGLAISRQMARAMGGDLRVRSLPGRGSGFTLEIALISAPDVPPMPLPRPVRQNLPARRAAQLGRMMDRLRMTQPDAGLRLVGEGPDIFLLSSVHAPLSLPCALTYAELAAAVRTATQGAPAAAAARPALEGRRIMIVEDRALNRSVLESLMQRAGARVQAAAAAGEALRLLADTGAPRPDVVITDLHMPELDGFGMLRALRDLDDLPVIASSADVSDETRTACRMAGFAAFLPKPISLESLLATLGAVIETAYPVLDEARLSQLCADDPAVRSSWLALLPGEIRRWHEMLDDLPDGIDSVVHTIRGGALQVAATDLARIAAERPASVERLRAALHRLADRLPAAMPPVPDLAPAGYDDCLAALDGHDMRGFDLALRLVLPPVIAQSLRHHAERLEFRAAAALLREAQGSSASI</sequence>
<dbReference type="EMBL" id="SAUX01000015">
    <property type="protein sequence ID" value="RWR28425.1"/>
    <property type="molecule type" value="Genomic_DNA"/>
</dbReference>
<dbReference type="PROSITE" id="PS50110">
    <property type="entry name" value="RESPONSE_REGULATORY"/>
    <property type="match status" value="1"/>
</dbReference>
<dbReference type="GO" id="GO:0000155">
    <property type="term" value="F:phosphorelay sensor kinase activity"/>
    <property type="evidence" value="ECO:0007669"/>
    <property type="project" value="InterPro"/>
</dbReference>
<dbReference type="PRINTS" id="PR00344">
    <property type="entry name" value="BCTRLSENSOR"/>
</dbReference>
<accession>A0A443K6Q9</accession>
<dbReference type="InterPro" id="IPR011006">
    <property type="entry name" value="CheY-like_superfamily"/>
</dbReference>
<feature type="modified residue" description="4-aspartylphosphate" evidence="8">
    <location>
        <position position="664"/>
    </location>
</feature>
<dbReference type="InterPro" id="IPR036890">
    <property type="entry name" value="HATPase_C_sf"/>
</dbReference>
<evidence type="ECO:0000256" key="7">
    <source>
        <dbReference type="ARBA" id="ARBA00023012"/>
    </source>
</evidence>
<dbReference type="SMART" id="SM00388">
    <property type="entry name" value="HisKA"/>
    <property type="match status" value="1"/>
</dbReference>
<feature type="transmembrane region" description="Helical" evidence="9">
    <location>
        <begin position="184"/>
        <end position="206"/>
    </location>
</feature>
<dbReference type="InterPro" id="IPR005467">
    <property type="entry name" value="His_kinase_dom"/>
</dbReference>
<dbReference type="InterPro" id="IPR036097">
    <property type="entry name" value="HisK_dim/P_sf"/>
</dbReference>
<dbReference type="InterPro" id="IPR036641">
    <property type="entry name" value="HPT_dom_sf"/>
</dbReference>
<organism evidence="13 14">
    <name type="scientific">Paenirhodobacter populi</name>
    <dbReference type="NCBI Taxonomy" id="2306993"/>
    <lineage>
        <taxon>Bacteria</taxon>
        <taxon>Pseudomonadati</taxon>
        <taxon>Pseudomonadota</taxon>
        <taxon>Alphaproteobacteria</taxon>
        <taxon>Rhodobacterales</taxon>
        <taxon>Rhodobacter group</taxon>
        <taxon>Paenirhodobacter</taxon>
    </lineage>
</organism>
<dbReference type="Pfam" id="PF00512">
    <property type="entry name" value="HisKA"/>
    <property type="match status" value="1"/>
</dbReference>
<evidence type="ECO:0000259" key="12">
    <source>
        <dbReference type="PROSITE" id="PS50885"/>
    </source>
</evidence>
<comment type="subcellular location">
    <subcellularLocation>
        <location evidence="2">Membrane</location>
    </subcellularLocation>
</comment>
<dbReference type="Gene3D" id="3.40.50.2300">
    <property type="match status" value="1"/>
</dbReference>
<keyword evidence="9" id="KW-1133">Transmembrane helix</keyword>
<dbReference type="InterPro" id="IPR003594">
    <property type="entry name" value="HATPase_dom"/>
</dbReference>
<dbReference type="GO" id="GO:0016020">
    <property type="term" value="C:membrane"/>
    <property type="evidence" value="ECO:0007669"/>
    <property type="project" value="UniProtKB-SubCell"/>
</dbReference>
<dbReference type="SMART" id="SM00448">
    <property type="entry name" value="REC"/>
    <property type="match status" value="1"/>
</dbReference>
<evidence type="ECO:0000313" key="13">
    <source>
        <dbReference type="EMBL" id="RWR28425.1"/>
    </source>
</evidence>
<comment type="caution">
    <text evidence="13">The sequence shown here is derived from an EMBL/GenBank/DDBJ whole genome shotgun (WGS) entry which is preliminary data.</text>
</comment>
<comment type="catalytic activity">
    <reaction evidence="1">
        <text>ATP + protein L-histidine = ADP + protein N-phospho-L-histidine.</text>
        <dbReference type="EC" id="2.7.13.3"/>
    </reaction>
</comment>
<proteinExistence type="predicted"/>
<keyword evidence="7" id="KW-0902">Two-component regulatory system</keyword>
<dbReference type="Gene3D" id="3.30.565.10">
    <property type="entry name" value="Histidine kinase-like ATPase, C-terminal domain"/>
    <property type="match status" value="1"/>
</dbReference>
<dbReference type="CDD" id="cd00082">
    <property type="entry name" value="HisKA"/>
    <property type="match status" value="1"/>
</dbReference>
<feature type="domain" description="Response regulatory" evidence="11">
    <location>
        <begin position="612"/>
        <end position="728"/>
    </location>
</feature>
<dbReference type="Gene3D" id="6.10.340.10">
    <property type="match status" value="1"/>
</dbReference>
<dbReference type="PANTHER" id="PTHR43047">
    <property type="entry name" value="TWO-COMPONENT HISTIDINE PROTEIN KINASE"/>
    <property type="match status" value="1"/>
</dbReference>
<dbReference type="SUPFAM" id="SSF55874">
    <property type="entry name" value="ATPase domain of HSP90 chaperone/DNA topoisomerase II/histidine kinase"/>
    <property type="match status" value="1"/>
</dbReference>
<reference evidence="13 14" key="1">
    <citation type="submission" date="2019-01" db="EMBL/GenBank/DDBJ databases">
        <title>Sinorhodobacter populi sp. nov. isolated from the symptomatic bark tissue of Populus euramericana canker.</title>
        <authorList>
            <person name="Xu G."/>
        </authorList>
    </citation>
    <scope>NUCLEOTIDE SEQUENCE [LARGE SCALE GENOMIC DNA]</scope>
    <source>
        <strain evidence="13 14">D19-10-3-21</strain>
    </source>
</reference>
<dbReference type="SUPFAM" id="SSF47226">
    <property type="entry name" value="Histidine-containing phosphotransfer domain, HPT domain"/>
    <property type="match status" value="1"/>
</dbReference>
<feature type="transmembrane region" description="Helical" evidence="9">
    <location>
        <begin position="30"/>
        <end position="52"/>
    </location>
</feature>
<gene>
    <name evidence="13" type="ORF">D2T31_13780</name>
</gene>
<keyword evidence="5" id="KW-0808">Transferase</keyword>
<keyword evidence="9" id="KW-0472">Membrane</keyword>
<dbReference type="SMART" id="SM00387">
    <property type="entry name" value="HATPase_c"/>
    <property type="match status" value="1"/>
</dbReference>
<dbReference type="PROSITE" id="PS50109">
    <property type="entry name" value="HIS_KIN"/>
    <property type="match status" value="1"/>
</dbReference>
<dbReference type="EC" id="2.7.13.3" evidence="3"/>
<name>A0A443K6Q9_9RHOB</name>
<keyword evidence="6" id="KW-0418">Kinase</keyword>
<evidence type="ECO:0000256" key="3">
    <source>
        <dbReference type="ARBA" id="ARBA00012438"/>
    </source>
</evidence>
<dbReference type="SUPFAM" id="SSF52172">
    <property type="entry name" value="CheY-like"/>
    <property type="match status" value="1"/>
</dbReference>
<evidence type="ECO:0000313" key="14">
    <source>
        <dbReference type="Proteomes" id="UP000285295"/>
    </source>
</evidence>
<evidence type="ECO:0000256" key="2">
    <source>
        <dbReference type="ARBA" id="ARBA00004370"/>
    </source>
</evidence>
<dbReference type="CDD" id="cd16922">
    <property type="entry name" value="HATPase_EvgS-ArcB-TorS-like"/>
    <property type="match status" value="1"/>
</dbReference>
<dbReference type="InterPro" id="IPR004358">
    <property type="entry name" value="Sig_transdc_His_kin-like_C"/>
</dbReference>
<keyword evidence="9" id="KW-0812">Transmembrane</keyword>
<feature type="domain" description="Histidine kinase" evidence="10">
    <location>
        <begin position="300"/>
        <end position="516"/>
    </location>
</feature>
<evidence type="ECO:0000256" key="6">
    <source>
        <dbReference type="ARBA" id="ARBA00022777"/>
    </source>
</evidence>
<keyword evidence="4 8" id="KW-0597">Phosphoprotein</keyword>
<evidence type="ECO:0000259" key="10">
    <source>
        <dbReference type="PROSITE" id="PS50109"/>
    </source>
</evidence>
<reference evidence="13 14" key="2">
    <citation type="submission" date="2019-01" db="EMBL/GenBank/DDBJ databases">
        <authorList>
            <person name="Li Y."/>
        </authorList>
    </citation>
    <scope>NUCLEOTIDE SEQUENCE [LARGE SCALE GENOMIC DNA]</scope>
    <source>
        <strain evidence="13 14">D19-10-3-21</strain>
    </source>
</reference>
<dbReference type="SUPFAM" id="SSF47384">
    <property type="entry name" value="Homodimeric domain of signal transducing histidine kinase"/>
    <property type="match status" value="1"/>
</dbReference>
<dbReference type="Gene3D" id="1.20.120.160">
    <property type="entry name" value="HPT domain"/>
    <property type="match status" value="1"/>
</dbReference>
<dbReference type="InterPro" id="IPR001789">
    <property type="entry name" value="Sig_transdc_resp-reg_receiver"/>
</dbReference>
<evidence type="ECO:0000256" key="8">
    <source>
        <dbReference type="PROSITE-ProRule" id="PRU00169"/>
    </source>
</evidence>
<dbReference type="Pfam" id="PF00072">
    <property type="entry name" value="Response_reg"/>
    <property type="match status" value="1"/>
</dbReference>
<evidence type="ECO:0000256" key="9">
    <source>
        <dbReference type="SAM" id="Phobius"/>
    </source>
</evidence>
<dbReference type="Proteomes" id="UP000285295">
    <property type="component" value="Unassembled WGS sequence"/>
</dbReference>
<feature type="domain" description="HAMP" evidence="12">
    <location>
        <begin position="208"/>
        <end position="267"/>
    </location>
</feature>